<gene>
    <name evidence="2" type="ORF">JCM15548_11163</name>
</gene>
<accession>A0A0E9LUT7</accession>
<dbReference type="GO" id="GO:0003755">
    <property type="term" value="F:peptidyl-prolyl cis-trans isomerase activity"/>
    <property type="evidence" value="ECO:0007669"/>
    <property type="project" value="InterPro"/>
</dbReference>
<dbReference type="STRING" id="1236989.JCM15548_11163"/>
<dbReference type="InterPro" id="IPR002130">
    <property type="entry name" value="Cyclophilin-type_PPIase_dom"/>
</dbReference>
<evidence type="ECO:0000313" key="2">
    <source>
        <dbReference type="EMBL" id="GAO29009.1"/>
    </source>
</evidence>
<evidence type="ECO:0000259" key="1">
    <source>
        <dbReference type="PROSITE" id="PS50072"/>
    </source>
</evidence>
<name>A0A0E9LUT7_9BACT</name>
<proteinExistence type="predicted"/>
<dbReference type="Proteomes" id="UP000032900">
    <property type="component" value="Unassembled WGS sequence"/>
</dbReference>
<sequence>MMKYATPYRNDLAGFQQANDRAGFEALMKQIEQEAAPEMEAVEDFVIPEDHRQVYTTVGGVPHLDGDYTVFGEVVKGMEVIDSIAALEVNNMDRPLEDVVLKMKVVKK</sequence>
<dbReference type="SUPFAM" id="SSF50891">
    <property type="entry name" value="Cyclophilin-like"/>
    <property type="match status" value="1"/>
</dbReference>
<keyword evidence="3" id="KW-1185">Reference proteome</keyword>
<reference evidence="2 3" key="1">
    <citation type="journal article" date="2015" name="Microbes Environ.">
        <title>Distribution and evolution of nitrogen fixation genes in the phylum bacteroidetes.</title>
        <authorList>
            <person name="Inoue J."/>
            <person name="Oshima K."/>
            <person name="Suda W."/>
            <person name="Sakamoto M."/>
            <person name="Iino T."/>
            <person name="Noda S."/>
            <person name="Hongoh Y."/>
            <person name="Hattori M."/>
            <person name="Ohkuma M."/>
        </authorList>
    </citation>
    <scope>NUCLEOTIDE SEQUENCE [LARGE SCALE GENOMIC DNA]</scope>
    <source>
        <strain evidence="2">JCM 15548</strain>
    </source>
</reference>
<protein>
    <submittedName>
        <fullName evidence="2">Peptidyl-prolyl cis-trans isomerase</fullName>
    </submittedName>
</protein>
<comment type="caution">
    <text evidence="2">The sequence shown here is derived from an EMBL/GenBank/DDBJ whole genome shotgun (WGS) entry which is preliminary data.</text>
</comment>
<evidence type="ECO:0000313" key="3">
    <source>
        <dbReference type="Proteomes" id="UP000032900"/>
    </source>
</evidence>
<dbReference type="Gene3D" id="2.40.100.10">
    <property type="entry name" value="Cyclophilin-like"/>
    <property type="match status" value="1"/>
</dbReference>
<dbReference type="Pfam" id="PF00160">
    <property type="entry name" value="Pro_isomerase"/>
    <property type="match status" value="1"/>
</dbReference>
<dbReference type="PROSITE" id="PS50072">
    <property type="entry name" value="CSA_PPIASE_2"/>
    <property type="match status" value="1"/>
</dbReference>
<keyword evidence="2" id="KW-0413">Isomerase</keyword>
<feature type="domain" description="PPIase cyclophilin-type" evidence="1">
    <location>
        <begin position="1"/>
        <end position="101"/>
    </location>
</feature>
<dbReference type="InterPro" id="IPR029000">
    <property type="entry name" value="Cyclophilin-like_dom_sf"/>
</dbReference>
<dbReference type="EMBL" id="BAZW01000006">
    <property type="protein sequence ID" value="GAO29009.1"/>
    <property type="molecule type" value="Genomic_DNA"/>
</dbReference>
<organism evidence="2 3">
    <name type="scientific">Geofilum rubicundum JCM 15548</name>
    <dbReference type="NCBI Taxonomy" id="1236989"/>
    <lineage>
        <taxon>Bacteria</taxon>
        <taxon>Pseudomonadati</taxon>
        <taxon>Bacteroidota</taxon>
        <taxon>Bacteroidia</taxon>
        <taxon>Marinilabiliales</taxon>
        <taxon>Marinilabiliaceae</taxon>
        <taxon>Geofilum</taxon>
    </lineage>
</organism>
<dbReference type="AlphaFoldDB" id="A0A0E9LUT7"/>